<feature type="non-terminal residue" evidence="1">
    <location>
        <position position="1"/>
    </location>
</feature>
<protein>
    <submittedName>
        <fullName evidence="1">Uncharacterized protein</fullName>
    </submittedName>
</protein>
<evidence type="ECO:0000313" key="1">
    <source>
        <dbReference type="EMBL" id="RDX68769.1"/>
    </source>
</evidence>
<reference evidence="1" key="1">
    <citation type="submission" date="2018-05" db="EMBL/GenBank/DDBJ databases">
        <title>Draft genome of Mucuna pruriens seed.</title>
        <authorList>
            <person name="Nnadi N.E."/>
            <person name="Vos R."/>
            <person name="Hasami M.H."/>
            <person name="Devisetty U.K."/>
            <person name="Aguiy J.C."/>
        </authorList>
    </citation>
    <scope>NUCLEOTIDE SEQUENCE [LARGE SCALE GENOMIC DNA]</scope>
    <source>
        <strain evidence="1">JCA_2017</strain>
    </source>
</reference>
<sequence length="115" mass="12123">MYSLTLPCLHSAILEVKIGSSSASLPLHALVHIKGCDLLHRRFHEVKGRGRRSLNLKTNPATRSRVHGGSVGLVTLWNSASGSVMTARGARRGGSGENGVAEGCVGEGLEIRLAL</sequence>
<dbReference type="AlphaFoldDB" id="A0A371ES41"/>
<organism evidence="1 2">
    <name type="scientific">Mucuna pruriens</name>
    <name type="common">Velvet bean</name>
    <name type="synonym">Dolichos pruriens</name>
    <dbReference type="NCBI Taxonomy" id="157652"/>
    <lineage>
        <taxon>Eukaryota</taxon>
        <taxon>Viridiplantae</taxon>
        <taxon>Streptophyta</taxon>
        <taxon>Embryophyta</taxon>
        <taxon>Tracheophyta</taxon>
        <taxon>Spermatophyta</taxon>
        <taxon>Magnoliopsida</taxon>
        <taxon>eudicotyledons</taxon>
        <taxon>Gunneridae</taxon>
        <taxon>Pentapetalae</taxon>
        <taxon>rosids</taxon>
        <taxon>fabids</taxon>
        <taxon>Fabales</taxon>
        <taxon>Fabaceae</taxon>
        <taxon>Papilionoideae</taxon>
        <taxon>50 kb inversion clade</taxon>
        <taxon>NPAAA clade</taxon>
        <taxon>indigoferoid/millettioid clade</taxon>
        <taxon>Phaseoleae</taxon>
        <taxon>Mucuna</taxon>
    </lineage>
</organism>
<accession>A0A371ES41</accession>
<keyword evidence="2" id="KW-1185">Reference proteome</keyword>
<evidence type="ECO:0000313" key="2">
    <source>
        <dbReference type="Proteomes" id="UP000257109"/>
    </source>
</evidence>
<proteinExistence type="predicted"/>
<dbReference type="EMBL" id="QJKJ01012403">
    <property type="protein sequence ID" value="RDX68769.1"/>
    <property type="molecule type" value="Genomic_DNA"/>
</dbReference>
<dbReference type="Proteomes" id="UP000257109">
    <property type="component" value="Unassembled WGS sequence"/>
</dbReference>
<comment type="caution">
    <text evidence="1">The sequence shown here is derived from an EMBL/GenBank/DDBJ whole genome shotgun (WGS) entry which is preliminary data.</text>
</comment>
<gene>
    <name evidence="1" type="ORF">CR513_52201</name>
</gene>
<name>A0A371ES41_MUCPR</name>